<proteinExistence type="predicted"/>
<protein>
    <submittedName>
        <fullName evidence="1">Uncharacterized protein</fullName>
    </submittedName>
</protein>
<dbReference type="EMBL" id="JAUSUR010000006">
    <property type="protein sequence ID" value="MDQ0362265.1"/>
    <property type="molecule type" value="Genomic_DNA"/>
</dbReference>
<evidence type="ECO:0000313" key="2">
    <source>
        <dbReference type="Proteomes" id="UP001230220"/>
    </source>
</evidence>
<dbReference type="Proteomes" id="UP001230220">
    <property type="component" value="Unassembled WGS sequence"/>
</dbReference>
<name>A0ABU0E644_9FIRM</name>
<dbReference type="Pfam" id="PF09365">
    <property type="entry name" value="DUF2461"/>
    <property type="match status" value="1"/>
</dbReference>
<gene>
    <name evidence="1" type="ORF">J2S15_003019</name>
</gene>
<comment type="caution">
    <text evidence="1">The sequence shown here is derived from an EMBL/GenBank/DDBJ whole genome shotgun (WGS) entry which is preliminary data.</text>
</comment>
<sequence length="54" mass="6363">MDMFNDATTMIRDYIVDHGDEWEKIITNPEFTKNFEVKGTKLKNAPKTYDPEHS</sequence>
<dbReference type="InterPro" id="IPR012808">
    <property type="entry name" value="CHP02453"/>
</dbReference>
<reference evidence="1 2" key="1">
    <citation type="submission" date="2023-07" db="EMBL/GenBank/DDBJ databases">
        <title>Genomic Encyclopedia of Type Strains, Phase IV (KMG-IV): sequencing the most valuable type-strain genomes for metagenomic binning, comparative biology and taxonomic classification.</title>
        <authorList>
            <person name="Goeker M."/>
        </authorList>
    </citation>
    <scope>NUCLEOTIDE SEQUENCE [LARGE SCALE GENOMIC DNA]</scope>
    <source>
        <strain evidence="1 2">DSM 16784</strain>
    </source>
</reference>
<evidence type="ECO:0000313" key="1">
    <source>
        <dbReference type="EMBL" id="MDQ0362265.1"/>
    </source>
</evidence>
<organism evidence="1 2">
    <name type="scientific">Breznakia pachnodae</name>
    <dbReference type="NCBI Taxonomy" id="265178"/>
    <lineage>
        <taxon>Bacteria</taxon>
        <taxon>Bacillati</taxon>
        <taxon>Bacillota</taxon>
        <taxon>Erysipelotrichia</taxon>
        <taxon>Erysipelotrichales</taxon>
        <taxon>Erysipelotrichaceae</taxon>
        <taxon>Breznakia</taxon>
    </lineage>
</organism>
<keyword evidence="2" id="KW-1185">Reference proteome</keyword>
<accession>A0ABU0E644</accession>